<dbReference type="EMBL" id="UINC01004383">
    <property type="protein sequence ID" value="SVA13925.1"/>
    <property type="molecule type" value="Genomic_DNA"/>
</dbReference>
<gene>
    <name evidence="1" type="ORF">METZ01_LOCUS66779</name>
</gene>
<organism evidence="1">
    <name type="scientific">marine metagenome</name>
    <dbReference type="NCBI Taxonomy" id="408172"/>
    <lineage>
        <taxon>unclassified sequences</taxon>
        <taxon>metagenomes</taxon>
        <taxon>ecological metagenomes</taxon>
    </lineage>
</organism>
<evidence type="ECO:0000313" key="1">
    <source>
        <dbReference type="EMBL" id="SVA13925.1"/>
    </source>
</evidence>
<protein>
    <recommendedName>
        <fullName evidence="2">NIPSNAP domain-containing protein</fullName>
    </recommendedName>
</protein>
<evidence type="ECO:0008006" key="2">
    <source>
        <dbReference type="Google" id="ProtNLM"/>
    </source>
</evidence>
<sequence length="229" mass="25189">MKKINFLLLSIILTVSSASYGEVIEVFQWKALQGKGAELLQSMVEASEIHTELGAVVNIYQRDVGSSYQGASYVLRWDDPVSWAASREKAATSPKLAKFFQRVSRKPSGELVASIEGINLDPSVKSDSFGNVKVLRVYVWDPAPGKTQKLLENFVTAERIHESLGARVESYAEGIGGTGNYHYTMGFESWTSLADFFIKLSTNEEWAAFQASLDAGDATLINSFQAFSP</sequence>
<dbReference type="AlphaFoldDB" id="A0A381TCP1"/>
<accession>A0A381TCP1</accession>
<dbReference type="Gene3D" id="3.30.70.100">
    <property type="match status" value="1"/>
</dbReference>
<proteinExistence type="predicted"/>
<name>A0A381TCP1_9ZZZZ</name>
<reference evidence="1" key="1">
    <citation type="submission" date="2018-05" db="EMBL/GenBank/DDBJ databases">
        <authorList>
            <person name="Lanie J.A."/>
            <person name="Ng W.-L."/>
            <person name="Kazmierczak K.M."/>
            <person name="Andrzejewski T.M."/>
            <person name="Davidsen T.M."/>
            <person name="Wayne K.J."/>
            <person name="Tettelin H."/>
            <person name="Glass J.I."/>
            <person name="Rusch D."/>
            <person name="Podicherti R."/>
            <person name="Tsui H.-C.T."/>
            <person name="Winkler M.E."/>
        </authorList>
    </citation>
    <scope>NUCLEOTIDE SEQUENCE</scope>
</reference>